<feature type="non-terminal residue" evidence="2">
    <location>
        <position position="377"/>
    </location>
</feature>
<dbReference type="GeneID" id="19298940"/>
<dbReference type="EMBL" id="KB469296">
    <property type="protein sequence ID" value="EPQ60133.1"/>
    <property type="molecule type" value="Genomic_DNA"/>
</dbReference>
<feature type="compositionally biased region" description="Acidic residues" evidence="1">
    <location>
        <begin position="323"/>
        <end position="339"/>
    </location>
</feature>
<evidence type="ECO:0000256" key="1">
    <source>
        <dbReference type="SAM" id="MobiDB-lite"/>
    </source>
</evidence>
<dbReference type="Proteomes" id="UP000030669">
    <property type="component" value="Unassembled WGS sequence"/>
</dbReference>
<accession>S7QLC0</accession>
<reference evidence="2 3" key="1">
    <citation type="journal article" date="2012" name="Science">
        <title>The Paleozoic origin of enzymatic lignin decomposition reconstructed from 31 fungal genomes.</title>
        <authorList>
            <person name="Floudas D."/>
            <person name="Binder M."/>
            <person name="Riley R."/>
            <person name="Barry K."/>
            <person name="Blanchette R.A."/>
            <person name="Henrissat B."/>
            <person name="Martinez A.T."/>
            <person name="Otillar R."/>
            <person name="Spatafora J.W."/>
            <person name="Yadav J.S."/>
            <person name="Aerts A."/>
            <person name="Benoit I."/>
            <person name="Boyd A."/>
            <person name="Carlson A."/>
            <person name="Copeland A."/>
            <person name="Coutinho P.M."/>
            <person name="de Vries R.P."/>
            <person name="Ferreira P."/>
            <person name="Findley K."/>
            <person name="Foster B."/>
            <person name="Gaskell J."/>
            <person name="Glotzer D."/>
            <person name="Gorecki P."/>
            <person name="Heitman J."/>
            <person name="Hesse C."/>
            <person name="Hori C."/>
            <person name="Igarashi K."/>
            <person name="Jurgens J.A."/>
            <person name="Kallen N."/>
            <person name="Kersten P."/>
            <person name="Kohler A."/>
            <person name="Kuees U."/>
            <person name="Kumar T.K.A."/>
            <person name="Kuo A."/>
            <person name="LaButti K."/>
            <person name="Larrondo L.F."/>
            <person name="Lindquist E."/>
            <person name="Ling A."/>
            <person name="Lombard V."/>
            <person name="Lucas S."/>
            <person name="Lundell T."/>
            <person name="Martin R."/>
            <person name="McLaughlin D.J."/>
            <person name="Morgenstern I."/>
            <person name="Morin E."/>
            <person name="Murat C."/>
            <person name="Nagy L.G."/>
            <person name="Nolan M."/>
            <person name="Ohm R.A."/>
            <person name="Patyshakuliyeva A."/>
            <person name="Rokas A."/>
            <person name="Ruiz-Duenas F.J."/>
            <person name="Sabat G."/>
            <person name="Salamov A."/>
            <person name="Samejima M."/>
            <person name="Schmutz J."/>
            <person name="Slot J.C."/>
            <person name="St John F."/>
            <person name="Stenlid J."/>
            <person name="Sun H."/>
            <person name="Sun S."/>
            <person name="Syed K."/>
            <person name="Tsang A."/>
            <person name="Wiebenga A."/>
            <person name="Young D."/>
            <person name="Pisabarro A."/>
            <person name="Eastwood D.C."/>
            <person name="Martin F."/>
            <person name="Cullen D."/>
            <person name="Grigoriev I.V."/>
            <person name="Hibbett D.S."/>
        </authorList>
    </citation>
    <scope>NUCLEOTIDE SEQUENCE [LARGE SCALE GENOMIC DNA]</scope>
    <source>
        <strain evidence="2 3">ATCC 11539</strain>
    </source>
</reference>
<organism evidence="2 3">
    <name type="scientific">Gloeophyllum trabeum (strain ATCC 11539 / FP-39264 / Madison 617)</name>
    <name type="common">Brown rot fungus</name>
    <dbReference type="NCBI Taxonomy" id="670483"/>
    <lineage>
        <taxon>Eukaryota</taxon>
        <taxon>Fungi</taxon>
        <taxon>Dikarya</taxon>
        <taxon>Basidiomycota</taxon>
        <taxon>Agaricomycotina</taxon>
        <taxon>Agaricomycetes</taxon>
        <taxon>Gloeophyllales</taxon>
        <taxon>Gloeophyllaceae</taxon>
        <taxon>Gloeophyllum</taxon>
    </lineage>
</organism>
<dbReference type="KEGG" id="gtr:GLOTRDRAFT_108816"/>
<sequence length="377" mass="40696">MSSPYFQDQWFPHYSSGSYVYGSPYSATAGSASTSRAADFMCPYCSQSTACACYSRRDEQADNYAGPSWSQGQPTYKLDVGYTHSPSYQTNYMRGQSVASSRSDVDTPSSIYSPAVFTPVSDYDFESSPPTIVAQDGQNIYDAFMQAIDQYRPSHGVDAPKVAHNTSSLAPAAQTELIPLSNCPTAAPGGSYTNPQIGKQPAPSVDDLLSHLYSSQSASNASALASSSLASSEFTFSLHPSQLSLPEQQDHVPILHQPRPVRPIGLLRKPDFSLTDVDDDERNLPSSSSCGALGDLSQTSASASLRETWTGASQAECAHGSDDEFDDSEDDSSEFDAEPETERCAYEEQEHASRASPLPLLCQPVPDEVRYQTQCSP</sequence>
<keyword evidence="3" id="KW-1185">Reference proteome</keyword>
<proteinExistence type="predicted"/>
<dbReference type="HOGENOM" id="CLU_734803_0_0_1"/>
<evidence type="ECO:0000313" key="2">
    <source>
        <dbReference type="EMBL" id="EPQ60133.1"/>
    </source>
</evidence>
<protein>
    <submittedName>
        <fullName evidence="2">Uncharacterized protein</fullName>
    </submittedName>
</protein>
<feature type="compositionally biased region" description="Basic and acidic residues" evidence="1">
    <location>
        <begin position="340"/>
        <end position="353"/>
    </location>
</feature>
<feature type="region of interest" description="Disordered" evidence="1">
    <location>
        <begin position="275"/>
        <end position="363"/>
    </location>
</feature>
<feature type="compositionally biased region" description="Polar residues" evidence="1">
    <location>
        <begin position="284"/>
        <end position="313"/>
    </location>
</feature>
<dbReference type="AlphaFoldDB" id="S7QLC0"/>
<dbReference type="RefSeq" id="XP_007860608.1">
    <property type="nucleotide sequence ID" value="XM_007862417.1"/>
</dbReference>
<evidence type="ECO:0000313" key="3">
    <source>
        <dbReference type="Proteomes" id="UP000030669"/>
    </source>
</evidence>
<name>S7QLC0_GLOTA</name>
<dbReference type="OrthoDB" id="3260517at2759"/>
<gene>
    <name evidence="2" type="ORF">GLOTRDRAFT_108816</name>
</gene>